<evidence type="ECO:0000256" key="4">
    <source>
        <dbReference type="ARBA" id="ARBA00022679"/>
    </source>
</evidence>
<dbReference type="InterPro" id="IPR004839">
    <property type="entry name" value="Aminotransferase_I/II_large"/>
</dbReference>
<dbReference type="EC" id="2.3.1.50" evidence="3"/>
<dbReference type="CDD" id="cd06454">
    <property type="entry name" value="KBL_like"/>
    <property type="match status" value="1"/>
</dbReference>
<evidence type="ECO:0000256" key="3">
    <source>
        <dbReference type="ARBA" id="ARBA00013220"/>
    </source>
</evidence>
<proteinExistence type="inferred from homology"/>
<dbReference type="Gene3D" id="3.40.640.10">
    <property type="entry name" value="Type I PLP-dependent aspartate aminotransferase-like (Major domain)"/>
    <property type="match status" value="1"/>
</dbReference>
<dbReference type="PANTHER" id="PTHR13693">
    <property type="entry name" value="CLASS II AMINOTRANSFERASE/8-AMINO-7-OXONONANOATE SYNTHASE"/>
    <property type="match status" value="1"/>
</dbReference>
<organism evidence="11 12">
    <name type="scientific">Pyrocoelia pectoralis</name>
    <dbReference type="NCBI Taxonomy" id="417401"/>
    <lineage>
        <taxon>Eukaryota</taxon>
        <taxon>Metazoa</taxon>
        <taxon>Ecdysozoa</taxon>
        <taxon>Arthropoda</taxon>
        <taxon>Hexapoda</taxon>
        <taxon>Insecta</taxon>
        <taxon>Pterygota</taxon>
        <taxon>Neoptera</taxon>
        <taxon>Endopterygota</taxon>
        <taxon>Coleoptera</taxon>
        <taxon>Polyphaga</taxon>
        <taxon>Elateriformia</taxon>
        <taxon>Elateroidea</taxon>
        <taxon>Lampyridae</taxon>
        <taxon>Lampyrinae</taxon>
        <taxon>Pyrocoelia</taxon>
    </lineage>
</organism>
<dbReference type="GO" id="GO:0017059">
    <property type="term" value="C:serine palmitoyltransferase complex"/>
    <property type="evidence" value="ECO:0007669"/>
    <property type="project" value="TreeGrafter"/>
</dbReference>
<evidence type="ECO:0000313" key="11">
    <source>
        <dbReference type="EMBL" id="KAK5643212.1"/>
    </source>
</evidence>
<dbReference type="Gene3D" id="3.90.1150.10">
    <property type="entry name" value="Aspartate Aminotransferase, domain 1"/>
    <property type="match status" value="1"/>
</dbReference>
<comment type="cofactor">
    <cofactor evidence="1 8">
        <name>pyridoxal 5'-phosphate</name>
        <dbReference type="ChEBI" id="CHEBI:597326"/>
    </cofactor>
</comment>
<keyword evidence="12" id="KW-1185">Reference proteome</keyword>
<reference evidence="11 12" key="1">
    <citation type="journal article" date="2024" name="Insects">
        <title>An Improved Chromosome-Level Genome Assembly of the Firefly Pyrocoelia pectoralis.</title>
        <authorList>
            <person name="Fu X."/>
            <person name="Meyer-Rochow V.B."/>
            <person name="Ballantyne L."/>
            <person name="Zhu X."/>
        </authorList>
    </citation>
    <scope>NUCLEOTIDE SEQUENCE [LARGE SCALE GENOMIC DNA]</scope>
    <source>
        <strain evidence="11">XCY_ONT2</strain>
    </source>
</reference>
<dbReference type="GO" id="GO:0046513">
    <property type="term" value="P:ceramide biosynthetic process"/>
    <property type="evidence" value="ECO:0007669"/>
    <property type="project" value="TreeGrafter"/>
</dbReference>
<dbReference type="InterPro" id="IPR050087">
    <property type="entry name" value="AON_synthase_class-II"/>
</dbReference>
<dbReference type="AlphaFoldDB" id="A0AAN7V920"/>
<feature type="transmembrane region" description="Helical" evidence="9">
    <location>
        <begin position="21"/>
        <end position="42"/>
    </location>
</feature>
<evidence type="ECO:0000256" key="8">
    <source>
        <dbReference type="RuleBase" id="RU003693"/>
    </source>
</evidence>
<dbReference type="GO" id="GO:0030170">
    <property type="term" value="F:pyridoxal phosphate binding"/>
    <property type="evidence" value="ECO:0007669"/>
    <property type="project" value="InterPro"/>
</dbReference>
<evidence type="ECO:0000256" key="6">
    <source>
        <dbReference type="ARBA" id="ARBA00023315"/>
    </source>
</evidence>
<dbReference type="GO" id="GO:0004758">
    <property type="term" value="F:serine C-palmitoyltransferase activity"/>
    <property type="evidence" value="ECO:0007669"/>
    <property type="project" value="UniProtKB-EC"/>
</dbReference>
<evidence type="ECO:0000256" key="7">
    <source>
        <dbReference type="ARBA" id="ARBA00048528"/>
    </source>
</evidence>
<dbReference type="InterPro" id="IPR015421">
    <property type="entry name" value="PyrdxlP-dep_Trfase_major"/>
</dbReference>
<dbReference type="InterPro" id="IPR001917">
    <property type="entry name" value="Aminotrans_II_pyridoxalP_BS"/>
</dbReference>
<feature type="domain" description="Aminotransferase class I/classII large" evidence="10">
    <location>
        <begin position="112"/>
        <end position="475"/>
    </location>
</feature>
<evidence type="ECO:0000256" key="5">
    <source>
        <dbReference type="ARBA" id="ARBA00022898"/>
    </source>
</evidence>
<comment type="catalytic activity">
    <reaction evidence="7">
        <text>L-serine + hexadecanoyl-CoA + H(+) = 3-oxosphinganine + CO2 + CoA</text>
        <dbReference type="Rhea" id="RHEA:14761"/>
        <dbReference type="ChEBI" id="CHEBI:15378"/>
        <dbReference type="ChEBI" id="CHEBI:16526"/>
        <dbReference type="ChEBI" id="CHEBI:33384"/>
        <dbReference type="ChEBI" id="CHEBI:57287"/>
        <dbReference type="ChEBI" id="CHEBI:57379"/>
        <dbReference type="ChEBI" id="CHEBI:58299"/>
        <dbReference type="EC" id="2.3.1.50"/>
    </reaction>
</comment>
<keyword evidence="6" id="KW-0012">Acyltransferase</keyword>
<comment type="similarity">
    <text evidence="2 8">Belongs to the class-II pyridoxal-phosphate-dependent aminotransferase family.</text>
</comment>
<dbReference type="Pfam" id="PF00155">
    <property type="entry name" value="Aminotran_1_2"/>
    <property type="match status" value="1"/>
</dbReference>
<evidence type="ECO:0000259" key="10">
    <source>
        <dbReference type="Pfam" id="PF00155"/>
    </source>
</evidence>
<dbReference type="SUPFAM" id="SSF53383">
    <property type="entry name" value="PLP-dependent transferases"/>
    <property type="match status" value="1"/>
</dbReference>
<evidence type="ECO:0000256" key="9">
    <source>
        <dbReference type="SAM" id="Phobius"/>
    </source>
</evidence>
<dbReference type="InterPro" id="IPR015422">
    <property type="entry name" value="PyrdxlP-dep_Trfase_small"/>
</dbReference>
<dbReference type="InterPro" id="IPR015424">
    <property type="entry name" value="PyrdxlP-dep_Trfase"/>
</dbReference>
<dbReference type="PANTHER" id="PTHR13693:SF3">
    <property type="entry name" value="LD36009P"/>
    <property type="match status" value="1"/>
</dbReference>
<keyword evidence="9" id="KW-0472">Membrane</keyword>
<dbReference type="PROSITE" id="PS00599">
    <property type="entry name" value="AA_TRANSFER_CLASS_2"/>
    <property type="match status" value="1"/>
</dbReference>
<dbReference type="GO" id="GO:0046512">
    <property type="term" value="P:sphingosine biosynthetic process"/>
    <property type="evidence" value="ECO:0007669"/>
    <property type="project" value="TreeGrafter"/>
</dbReference>
<comment type="caution">
    <text evidence="11">The sequence shown here is derived from an EMBL/GenBank/DDBJ whole genome shotgun (WGS) entry which is preliminary data.</text>
</comment>
<evidence type="ECO:0000313" key="12">
    <source>
        <dbReference type="Proteomes" id="UP001329430"/>
    </source>
</evidence>
<evidence type="ECO:0000256" key="2">
    <source>
        <dbReference type="ARBA" id="ARBA00008392"/>
    </source>
</evidence>
<dbReference type="EMBL" id="JAVRBK010000005">
    <property type="protein sequence ID" value="KAK5643212.1"/>
    <property type="molecule type" value="Genomic_DNA"/>
</dbReference>
<gene>
    <name evidence="11" type="ORF">RI129_007057</name>
</gene>
<name>A0AAN7V920_9COLE</name>
<dbReference type="Proteomes" id="UP001329430">
    <property type="component" value="Chromosome 5"/>
</dbReference>
<protein>
    <recommendedName>
        <fullName evidence="3">serine C-palmitoyltransferase</fullName>
        <ecNumber evidence="3">2.3.1.50</ecNumber>
    </recommendedName>
</protein>
<keyword evidence="5 8" id="KW-0663">Pyridoxal phosphate</keyword>
<keyword evidence="9" id="KW-0812">Transmembrane</keyword>
<accession>A0AAN7V920</accession>
<keyword evidence="4" id="KW-0808">Transferase</keyword>
<sequence length="505" mass="56743">MTHKKGKVVNNSIEKARLLTMVLASISFYILMFLGYLSQALFSPKVGKEYNRQGYPNLYNRFDHFFSRYVYRRICDCWHYPICSVPGAELTLKERVTTDNGWTFKFTGRMRKCLNLGSYNYLGFAEKSGPCADLAIKAAHTYGLSTGGTRQQYGTCEIHKELEWLTAEFLGVEDAITFGMGFATNSLNIPALLSKECLVISDEKNHASIILGIGLSGATVKIFRHNDIEHLEDILRNAIYYGQPQRENNKHVPWKKICIFVEGIYSMEGSFVRLPEIITLKKKYKAYLYLDEAHSIGAIGRSGKGVVEYFGCDPKDVDLLMGTFTKSFGSAGGYIGGAKAHISLLRKTSFASKYAFAMSPPVAAQVIGVLKILMGKDGTDLGKHRIQTLARNTHYVRRRLAQIGVITYGSQDSPVVPLLLYHYSKIASSVRTLIQRNIATVAVGYPATPMFESRMRICLSAAHTKEQLDYALKEIEKLADDTGLKHSRLPRDLDSIEYEKIQLYF</sequence>
<keyword evidence="9" id="KW-1133">Transmembrane helix</keyword>
<evidence type="ECO:0000256" key="1">
    <source>
        <dbReference type="ARBA" id="ARBA00001933"/>
    </source>
</evidence>
<dbReference type="GO" id="GO:0016020">
    <property type="term" value="C:membrane"/>
    <property type="evidence" value="ECO:0007669"/>
    <property type="project" value="GOC"/>
</dbReference>